<feature type="compositionally biased region" description="Basic residues" evidence="1">
    <location>
        <begin position="67"/>
        <end position="76"/>
    </location>
</feature>
<dbReference type="Proteomes" id="UP000887566">
    <property type="component" value="Unplaced"/>
</dbReference>
<accession>A0A914V5R7</accession>
<keyword evidence="2" id="KW-1185">Reference proteome</keyword>
<feature type="region of interest" description="Disordered" evidence="1">
    <location>
        <begin position="67"/>
        <end position="109"/>
    </location>
</feature>
<proteinExistence type="predicted"/>
<dbReference type="AlphaFoldDB" id="A0A914V5R7"/>
<dbReference type="WBParaSite" id="PSAMB.scaffold1577size29828.g13975.t1">
    <property type="protein sequence ID" value="PSAMB.scaffold1577size29828.g13975.t1"/>
    <property type="gene ID" value="PSAMB.scaffold1577size29828.g13975"/>
</dbReference>
<protein>
    <submittedName>
        <fullName evidence="3">Uncharacterized protein</fullName>
    </submittedName>
</protein>
<sequence>MSTGARIHGKKSTFSIGQLAAIRTKHREAGDSQRGAALDRRPIAVEQIRDAPNGCSLVKIYTNGARLQRRPNRQRRSGPVGLMLLRPPSSSPPRRPSRRREIQFGRGGRRARYATCKRSVVVGGGVG</sequence>
<name>A0A914V5R7_9BILA</name>
<reference evidence="3" key="1">
    <citation type="submission" date="2022-11" db="UniProtKB">
        <authorList>
            <consortium name="WormBaseParasite"/>
        </authorList>
    </citation>
    <scope>IDENTIFICATION</scope>
</reference>
<organism evidence="2 3">
    <name type="scientific">Plectus sambesii</name>
    <dbReference type="NCBI Taxonomy" id="2011161"/>
    <lineage>
        <taxon>Eukaryota</taxon>
        <taxon>Metazoa</taxon>
        <taxon>Ecdysozoa</taxon>
        <taxon>Nematoda</taxon>
        <taxon>Chromadorea</taxon>
        <taxon>Plectida</taxon>
        <taxon>Plectina</taxon>
        <taxon>Plectoidea</taxon>
        <taxon>Plectidae</taxon>
        <taxon>Plectus</taxon>
    </lineage>
</organism>
<evidence type="ECO:0000313" key="3">
    <source>
        <dbReference type="WBParaSite" id="PSAMB.scaffold1577size29828.g13975.t1"/>
    </source>
</evidence>
<evidence type="ECO:0000313" key="2">
    <source>
        <dbReference type="Proteomes" id="UP000887566"/>
    </source>
</evidence>
<evidence type="ECO:0000256" key="1">
    <source>
        <dbReference type="SAM" id="MobiDB-lite"/>
    </source>
</evidence>